<dbReference type="Pfam" id="PF13231">
    <property type="entry name" value="PMT_2"/>
    <property type="match status" value="1"/>
</dbReference>
<keyword evidence="1" id="KW-1133">Transmembrane helix</keyword>
<feature type="transmembrane region" description="Helical" evidence="1">
    <location>
        <begin position="413"/>
        <end position="430"/>
    </location>
</feature>
<organism evidence="3 4">
    <name type="scientific">candidate division WOR-1 bacterium RIFOXYC2_FULL_46_14</name>
    <dbReference type="NCBI Taxonomy" id="1802587"/>
    <lineage>
        <taxon>Bacteria</taxon>
        <taxon>Bacillati</taxon>
        <taxon>Saganbacteria</taxon>
    </lineage>
</organism>
<feature type="transmembrane region" description="Helical" evidence="1">
    <location>
        <begin position="58"/>
        <end position="79"/>
    </location>
</feature>
<feature type="transmembrane region" description="Helical" evidence="1">
    <location>
        <begin position="91"/>
        <end position="111"/>
    </location>
</feature>
<keyword evidence="1" id="KW-0812">Transmembrane</keyword>
<evidence type="ECO:0000256" key="1">
    <source>
        <dbReference type="SAM" id="Phobius"/>
    </source>
</evidence>
<accession>A0A1F4U3J6</accession>
<sequence length="432" mass="49178">MQMIYALIIPFLLGLSVFLIVYKKPPLYLALAAAYPIGIGILAFIMFLLGLAGIPLNLINISVAGWGVIVVFSVFIIIGRRGFESSPSFQFRPIDFLLLLLIGAKVAYVLLEAMIKPVFTWDAWSRYAAAAKYIFFDHSFRTPVFARTMEDYPPLVIFNQAWILFCEGYWNDIAIKIISPLLFLSLLVIFYYGLRRFQERTTSLLFTFLLSTLPFIVFHATTAYLDLPMTFYYTAGTIFLLLFLKDKNPQDLLVSAIFLGLGIWTKRAGIYLAGIDSIVLLGYLAIENREKLWDTLQYFIILALIGLPWVVYNKLVAVSHYYTVGDLAAVNPDSFSRLPDLLGAFADKMFHSANWHLAWALFLIALVFFFRNIKKEKAALLAIIVLNLLALIYTFMFTGSYQFLLDGTLFNRVMMYMVPITVFFVGLLAFKD</sequence>
<dbReference type="AlphaFoldDB" id="A0A1F4U3J6"/>
<comment type="caution">
    <text evidence="3">The sequence shown here is derived from an EMBL/GenBank/DDBJ whole genome shotgun (WGS) entry which is preliminary data.</text>
</comment>
<feature type="transmembrane region" description="Helical" evidence="1">
    <location>
        <begin position="29"/>
        <end position="52"/>
    </location>
</feature>
<feature type="transmembrane region" description="Helical" evidence="1">
    <location>
        <begin position="6"/>
        <end position="22"/>
    </location>
</feature>
<feature type="transmembrane region" description="Helical" evidence="1">
    <location>
        <begin position="173"/>
        <end position="192"/>
    </location>
</feature>
<evidence type="ECO:0000313" key="3">
    <source>
        <dbReference type="EMBL" id="OGC39545.1"/>
    </source>
</evidence>
<reference evidence="3 4" key="1">
    <citation type="journal article" date="2016" name="Nat. Commun.">
        <title>Thousands of microbial genomes shed light on interconnected biogeochemical processes in an aquifer system.</title>
        <authorList>
            <person name="Anantharaman K."/>
            <person name="Brown C.T."/>
            <person name="Hug L.A."/>
            <person name="Sharon I."/>
            <person name="Castelle C.J."/>
            <person name="Probst A.J."/>
            <person name="Thomas B.C."/>
            <person name="Singh A."/>
            <person name="Wilkins M.J."/>
            <person name="Karaoz U."/>
            <person name="Brodie E.L."/>
            <person name="Williams K.H."/>
            <person name="Hubbard S.S."/>
            <person name="Banfield J.F."/>
        </authorList>
    </citation>
    <scope>NUCLEOTIDE SEQUENCE [LARGE SCALE GENOMIC DNA]</scope>
</reference>
<feature type="domain" description="Glycosyltransferase RgtA/B/C/D-like" evidence="2">
    <location>
        <begin position="153"/>
        <end position="308"/>
    </location>
</feature>
<name>A0A1F4U3J6_UNCSA</name>
<feature type="transmembrane region" description="Helical" evidence="1">
    <location>
        <begin position="298"/>
        <end position="322"/>
    </location>
</feature>
<dbReference type="InterPro" id="IPR038731">
    <property type="entry name" value="RgtA/B/C-like"/>
</dbReference>
<gene>
    <name evidence="3" type="ORF">A2438_08325</name>
</gene>
<evidence type="ECO:0000259" key="2">
    <source>
        <dbReference type="Pfam" id="PF13231"/>
    </source>
</evidence>
<feature type="transmembrane region" description="Helical" evidence="1">
    <location>
        <begin position="378"/>
        <end position="401"/>
    </location>
</feature>
<feature type="transmembrane region" description="Helical" evidence="1">
    <location>
        <begin position="268"/>
        <end position="286"/>
    </location>
</feature>
<feature type="transmembrane region" description="Helical" evidence="1">
    <location>
        <begin position="353"/>
        <end position="371"/>
    </location>
</feature>
<protein>
    <recommendedName>
        <fullName evidence="2">Glycosyltransferase RgtA/B/C/D-like domain-containing protein</fullName>
    </recommendedName>
</protein>
<keyword evidence="1" id="KW-0472">Membrane</keyword>
<evidence type="ECO:0000313" key="4">
    <source>
        <dbReference type="Proteomes" id="UP000179242"/>
    </source>
</evidence>
<dbReference type="EMBL" id="MEUJ01000008">
    <property type="protein sequence ID" value="OGC39545.1"/>
    <property type="molecule type" value="Genomic_DNA"/>
</dbReference>
<proteinExistence type="predicted"/>
<dbReference type="Proteomes" id="UP000179242">
    <property type="component" value="Unassembled WGS sequence"/>
</dbReference>
<feature type="transmembrane region" description="Helical" evidence="1">
    <location>
        <begin position="204"/>
        <end position="225"/>
    </location>
</feature>